<evidence type="ECO:0000259" key="4">
    <source>
        <dbReference type="Pfam" id="PF05670"/>
    </source>
</evidence>
<dbReference type="InterPro" id="IPR008532">
    <property type="entry name" value="NFACT_RNA-bd"/>
</dbReference>
<sequence length="192" mass="22665">MILKYFTSDPICELHVAYEEQDKDEYVKEGCPKCIFFRVEGFHSAHIYLKLRLDLFTFQTIPRKVLEECTQLTLSTCRFNREKKLNVLYTPWENLVHLPEMGSGHIAFRNSAGVRSIYDIEFSEEILNRIRSSDSFVDLKAKKTQHSRDYASRQYEASLDIVSRMTEGQKQTARDIIHKMLTQDTREDREEK</sequence>
<dbReference type="Proteomes" id="UP000274756">
    <property type="component" value="Unassembled WGS sequence"/>
</dbReference>
<organism evidence="6 8">
    <name type="scientific">Dracunculus medinensis</name>
    <name type="common">Guinea worm</name>
    <dbReference type="NCBI Taxonomy" id="318479"/>
    <lineage>
        <taxon>Eukaryota</taxon>
        <taxon>Metazoa</taxon>
        <taxon>Ecdysozoa</taxon>
        <taxon>Nematoda</taxon>
        <taxon>Chromadorea</taxon>
        <taxon>Rhabditida</taxon>
        <taxon>Spirurina</taxon>
        <taxon>Dracunculoidea</taxon>
        <taxon>Dracunculidae</taxon>
        <taxon>Dracunculus</taxon>
    </lineage>
</organism>
<feature type="domain" description="NFACT RNA-binding" evidence="4">
    <location>
        <begin position="16"/>
        <end position="110"/>
    </location>
</feature>
<protein>
    <recommendedName>
        <fullName evidence="2">Coiled-coil domain-containing protein 25</fullName>
    </recommendedName>
</protein>
<evidence type="ECO:0000313" key="7">
    <source>
        <dbReference type="Proteomes" id="UP000274756"/>
    </source>
</evidence>
<dbReference type="OrthoDB" id="200398at2759"/>
<comment type="similarity">
    <text evidence="1">Belongs to the CCDC25 family.</text>
</comment>
<evidence type="ECO:0000256" key="3">
    <source>
        <dbReference type="ARBA" id="ARBA00024214"/>
    </source>
</evidence>
<gene>
    <name evidence="5" type="ORF">DME_LOCUS10158</name>
</gene>
<evidence type="ECO:0000256" key="2">
    <source>
        <dbReference type="ARBA" id="ARBA00016700"/>
    </source>
</evidence>
<dbReference type="InterPro" id="IPR039730">
    <property type="entry name" value="Jlp2/Ccd25"/>
</dbReference>
<dbReference type="PANTHER" id="PTHR13049:SF2">
    <property type="entry name" value="COILED-COIL DOMAIN-CONTAINING PROTEIN 25"/>
    <property type="match status" value="1"/>
</dbReference>
<dbReference type="STRING" id="318479.A0A0N4UJC1"/>
<accession>A0A0N4UJC1</accession>
<dbReference type="Proteomes" id="UP000038040">
    <property type="component" value="Unplaced"/>
</dbReference>
<name>A0A0N4UJC1_DRAME</name>
<reference evidence="8" key="1">
    <citation type="submission" date="2017-02" db="UniProtKB">
        <authorList>
            <consortium name="WormBaseParasite"/>
        </authorList>
    </citation>
    <scope>IDENTIFICATION</scope>
</reference>
<proteinExistence type="inferred from homology"/>
<dbReference type="WBParaSite" id="DME_0000774801-mRNA-1">
    <property type="protein sequence ID" value="DME_0000774801-mRNA-1"/>
    <property type="gene ID" value="DME_0000774801"/>
</dbReference>
<dbReference type="AlphaFoldDB" id="A0A0N4UJC1"/>
<comment type="subunit">
    <text evidence="3">Interacts (via cytoplasmic region) with ILK.</text>
</comment>
<evidence type="ECO:0000256" key="1">
    <source>
        <dbReference type="ARBA" id="ARBA00008998"/>
    </source>
</evidence>
<keyword evidence="7" id="KW-1185">Reference proteome</keyword>
<evidence type="ECO:0000313" key="5">
    <source>
        <dbReference type="EMBL" id="VDN60185.1"/>
    </source>
</evidence>
<dbReference type="PANTHER" id="PTHR13049">
    <property type="entry name" value="DUF814-RELATED"/>
    <property type="match status" value="1"/>
</dbReference>
<reference evidence="5 7" key="2">
    <citation type="submission" date="2018-11" db="EMBL/GenBank/DDBJ databases">
        <authorList>
            <consortium name="Pathogen Informatics"/>
        </authorList>
    </citation>
    <scope>NUCLEOTIDE SEQUENCE [LARGE SCALE GENOMIC DNA]</scope>
</reference>
<evidence type="ECO:0000313" key="6">
    <source>
        <dbReference type="Proteomes" id="UP000038040"/>
    </source>
</evidence>
<evidence type="ECO:0000313" key="8">
    <source>
        <dbReference type="WBParaSite" id="DME_0000774801-mRNA-1"/>
    </source>
</evidence>
<dbReference type="EMBL" id="UYYG01001204">
    <property type="protein sequence ID" value="VDN60185.1"/>
    <property type="molecule type" value="Genomic_DNA"/>
</dbReference>
<dbReference type="Pfam" id="PF05670">
    <property type="entry name" value="NFACT-R_1"/>
    <property type="match status" value="1"/>
</dbReference>